<proteinExistence type="predicted"/>
<evidence type="ECO:0000313" key="2">
    <source>
        <dbReference type="Proteomes" id="UP001238163"/>
    </source>
</evidence>
<protein>
    <submittedName>
        <fullName evidence="1">Uncharacterized protein</fullName>
    </submittedName>
</protein>
<dbReference type="InterPro" id="IPR017853">
    <property type="entry name" value="GH"/>
</dbReference>
<dbReference type="Gene3D" id="3.20.20.80">
    <property type="entry name" value="Glycosidases"/>
    <property type="match status" value="1"/>
</dbReference>
<organism evidence="1 2">
    <name type="scientific">Oligosphaera ethanolica</name>
    <dbReference type="NCBI Taxonomy" id="760260"/>
    <lineage>
        <taxon>Bacteria</taxon>
        <taxon>Pseudomonadati</taxon>
        <taxon>Lentisphaerota</taxon>
        <taxon>Oligosphaeria</taxon>
        <taxon>Oligosphaerales</taxon>
        <taxon>Oligosphaeraceae</taxon>
        <taxon>Oligosphaera</taxon>
    </lineage>
</organism>
<dbReference type="RefSeq" id="WP_307261551.1">
    <property type="nucleotide sequence ID" value="NZ_JAUSVL010000001.1"/>
</dbReference>
<gene>
    <name evidence="1" type="ORF">J3R75_002239</name>
</gene>
<sequence length="346" mass="40139">MAITHTAISYYGLNYVEHAAADFREMLDHGCTTVVLAVTEFDFDFWRPNIPKIVDCAHELGLRVLIDPWGIGKYFGGEQVSKYLQNNIENRQVSALTGEKLPHACFNTNSFRDYFRNFCLTLARETAADGFFWDEPHYALPKSYASITGGAGDDWSCRCPVCMKRFSDYYGYDMPRVMTDDVIQFRWREALWILEDCSRHLKELNAGLEITCCVHATHNSYYVTEHRGYDNWDMVASSPYFDVFSTTIIAWDLPEAFFEQITRRTVEMAKKYGKQSERWLMGYYKQPQDLARIDQMVDLYERLGIDRLAAWTYRGGYGTVLAAPDALGLWDRIGDNYRRVLRKKGD</sequence>
<dbReference type="Proteomes" id="UP001238163">
    <property type="component" value="Unassembled WGS sequence"/>
</dbReference>
<dbReference type="SUPFAM" id="SSF51445">
    <property type="entry name" value="(Trans)glycosidases"/>
    <property type="match status" value="1"/>
</dbReference>
<dbReference type="AlphaFoldDB" id="A0AAE3VGN1"/>
<evidence type="ECO:0000313" key="1">
    <source>
        <dbReference type="EMBL" id="MDQ0290132.1"/>
    </source>
</evidence>
<accession>A0AAE3VGN1</accession>
<comment type="caution">
    <text evidence="1">The sequence shown here is derived from an EMBL/GenBank/DDBJ whole genome shotgun (WGS) entry which is preliminary data.</text>
</comment>
<reference evidence="1" key="1">
    <citation type="submission" date="2023-07" db="EMBL/GenBank/DDBJ databases">
        <title>Genomic Encyclopedia of Type Strains, Phase IV (KMG-IV): sequencing the most valuable type-strain genomes for metagenomic binning, comparative biology and taxonomic classification.</title>
        <authorList>
            <person name="Goeker M."/>
        </authorList>
    </citation>
    <scope>NUCLEOTIDE SEQUENCE</scope>
    <source>
        <strain evidence="1">DSM 24202</strain>
    </source>
</reference>
<name>A0AAE3VGN1_9BACT</name>
<dbReference type="EMBL" id="JAUSVL010000001">
    <property type="protein sequence ID" value="MDQ0290132.1"/>
    <property type="molecule type" value="Genomic_DNA"/>
</dbReference>
<keyword evidence="2" id="KW-1185">Reference proteome</keyword>